<dbReference type="InterPro" id="IPR036388">
    <property type="entry name" value="WH-like_DNA-bd_sf"/>
</dbReference>
<keyword evidence="4" id="KW-0238">DNA-binding</keyword>
<keyword evidence="3" id="KW-0805">Transcription regulation</keyword>
<comment type="similarity">
    <text evidence="1">In the C-terminal section; belongs to the class-I pyridoxal-phosphate-dependent aminotransferase family.</text>
</comment>
<dbReference type="InterPro" id="IPR004839">
    <property type="entry name" value="Aminotransferase_I/II_large"/>
</dbReference>
<dbReference type="PANTHER" id="PTHR46577">
    <property type="entry name" value="HTH-TYPE TRANSCRIPTIONAL REGULATORY PROTEIN GABR"/>
    <property type="match status" value="1"/>
</dbReference>
<evidence type="ECO:0000313" key="7">
    <source>
        <dbReference type="EMBL" id="WVX48253.1"/>
    </source>
</evidence>
<keyword evidence="8" id="KW-1185">Reference proteome</keyword>
<dbReference type="SUPFAM" id="SSF53383">
    <property type="entry name" value="PLP-dependent transferases"/>
    <property type="match status" value="1"/>
</dbReference>
<gene>
    <name evidence="7" type="primary">tauR_1</name>
    <name evidence="7" type="ORF">ROLI_013330</name>
</gene>
<dbReference type="Proteomes" id="UP001318682">
    <property type="component" value="Chromosome"/>
</dbReference>
<evidence type="ECO:0000256" key="5">
    <source>
        <dbReference type="ARBA" id="ARBA00023163"/>
    </source>
</evidence>
<name>A0ABZ2BRC1_9RHOB</name>
<keyword evidence="5" id="KW-0804">Transcription</keyword>
<protein>
    <submittedName>
        <fullName evidence="7">HTH-type transcriptional regulator TauR</fullName>
    </submittedName>
</protein>
<dbReference type="Gene3D" id="3.40.640.10">
    <property type="entry name" value="Type I PLP-dependent aspartate aminotransferase-like (Major domain)"/>
    <property type="match status" value="1"/>
</dbReference>
<dbReference type="Pfam" id="PF00155">
    <property type="entry name" value="Aminotran_1_2"/>
    <property type="match status" value="1"/>
</dbReference>
<dbReference type="InterPro" id="IPR000524">
    <property type="entry name" value="Tscrpt_reg_HTH_GntR"/>
</dbReference>
<accession>A0ABZ2BRC1</accession>
<dbReference type="InterPro" id="IPR036390">
    <property type="entry name" value="WH_DNA-bd_sf"/>
</dbReference>
<evidence type="ECO:0000256" key="3">
    <source>
        <dbReference type="ARBA" id="ARBA00023015"/>
    </source>
</evidence>
<dbReference type="InterPro" id="IPR015424">
    <property type="entry name" value="PyrdxlP-dep_Trfase"/>
</dbReference>
<evidence type="ECO:0000256" key="4">
    <source>
        <dbReference type="ARBA" id="ARBA00023125"/>
    </source>
</evidence>
<dbReference type="Pfam" id="PF00392">
    <property type="entry name" value="GntR"/>
    <property type="match status" value="1"/>
</dbReference>
<proteinExistence type="inferred from homology"/>
<keyword evidence="2" id="KW-0663">Pyridoxal phosphate</keyword>
<dbReference type="EMBL" id="CP143423">
    <property type="protein sequence ID" value="WVX48253.1"/>
    <property type="molecule type" value="Genomic_DNA"/>
</dbReference>
<reference evidence="8" key="1">
    <citation type="submission" date="2024-01" db="EMBL/GenBank/DDBJ databases">
        <title>Roseobacter fucihabitans sp. nov., isolated from the brown alga Fucus spiralis.</title>
        <authorList>
            <person name="Hahnke S."/>
            <person name="Berger M."/>
            <person name="Schlingloff A."/>
            <person name="Athale I."/>
            <person name="Neumann-Schaal M."/>
            <person name="Adenaya A."/>
            <person name="Poehlein A."/>
            <person name="Daniel R."/>
            <person name="Pertersen J."/>
            <person name="Brinkhoff T."/>
        </authorList>
    </citation>
    <scope>NUCLEOTIDE SEQUENCE [LARGE SCALE GENOMIC DNA]</scope>
    <source>
        <strain evidence="8">B14</strain>
    </source>
</reference>
<sequence>MSSTTPRFLKLPEKSSLSLRDQICEVVSAAIMSDALAPDRPLPSCRELAEQFGVSRNTVFAAYNRLVDLEFLVSRNRSGYFVNPQMAASQNAQSENEALKPGPQPCPVSFPPNNLMPVLNPLDWNAYPYPFIYNQIDPDLFPVDGWRECTRQALGRKTMPVWASDSVESDSPQLIQQLRQRLLNIRGIYAEEDEILITLGSQNALFILGSIFAHTGKPVALEDPGFFGARNAFRMAGSELVGVPIDSDGLIPAALPPECQLVFTTPSHQFPTMVTMSEKRRRELLAAADEKDFLIIEDDYEAEMNYVAKSSPSMKSMDETGRVIYVGSLSKTISPGIRLGFIVAHRDIIKEARVARGVMMRHPPTIVQEIVALFFQLGHYDAHLRNIERRYKTRWHAMDAALTKHLGMLTRTASEGGTSFWLTAPKGFDGAELAARLERKGVLIDRGRDYYLNYDNNRSFRLGFAYVPVCDLEDGVRIIADEVTALMG</sequence>
<dbReference type="Gene3D" id="1.10.10.10">
    <property type="entry name" value="Winged helix-like DNA-binding domain superfamily/Winged helix DNA-binding domain"/>
    <property type="match status" value="1"/>
</dbReference>
<evidence type="ECO:0000259" key="6">
    <source>
        <dbReference type="PROSITE" id="PS50949"/>
    </source>
</evidence>
<dbReference type="CDD" id="cd07377">
    <property type="entry name" value="WHTH_GntR"/>
    <property type="match status" value="1"/>
</dbReference>
<evidence type="ECO:0000256" key="2">
    <source>
        <dbReference type="ARBA" id="ARBA00022898"/>
    </source>
</evidence>
<dbReference type="InterPro" id="IPR015421">
    <property type="entry name" value="PyrdxlP-dep_Trfase_major"/>
</dbReference>
<dbReference type="InterPro" id="IPR051446">
    <property type="entry name" value="HTH_trans_reg/aminotransferase"/>
</dbReference>
<evidence type="ECO:0000256" key="1">
    <source>
        <dbReference type="ARBA" id="ARBA00005384"/>
    </source>
</evidence>
<dbReference type="PANTHER" id="PTHR46577:SF1">
    <property type="entry name" value="HTH-TYPE TRANSCRIPTIONAL REGULATORY PROTEIN GABR"/>
    <property type="match status" value="1"/>
</dbReference>
<organism evidence="7 8">
    <name type="scientific">Roseobacter fucihabitans</name>
    <dbReference type="NCBI Taxonomy" id="1537242"/>
    <lineage>
        <taxon>Bacteria</taxon>
        <taxon>Pseudomonadati</taxon>
        <taxon>Pseudomonadota</taxon>
        <taxon>Alphaproteobacteria</taxon>
        <taxon>Rhodobacterales</taxon>
        <taxon>Roseobacteraceae</taxon>
        <taxon>Roseobacter</taxon>
    </lineage>
</organism>
<dbReference type="SUPFAM" id="SSF46785">
    <property type="entry name" value="Winged helix' DNA-binding domain"/>
    <property type="match status" value="1"/>
</dbReference>
<evidence type="ECO:0000313" key="8">
    <source>
        <dbReference type="Proteomes" id="UP001318682"/>
    </source>
</evidence>
<feature type="domain" description="HTH gntR-type" evidence="6">
    <location>
        <begin position="17"/>
        <end position="85"/>
    </location>
</feature>
<dbReference type="RefSeq" id="WP_187431218.1">
    <property type="nucleotide sequence ID" value="NZ_CP143423.1"/>
</dbReference>
<dbReference type="SMART" id="SM00345">
    <property type="entry name" value="HTH_GNTR"/>
    <property type="match status" value="1"/>
</dbReference>
<dbReference type="CDD" id="cd00609">
    <property type="entry name" value="AAT_like"/>
    <property type="match status" value="1"/>
</dbReference>
<dbReference type="PROSITE" id="PS50949">
    <property type="entry name" value="HTH_GNTR"/>
    <property type="match status" value="1"/>
</dbReference>